<accession>A0A1X2DJ59</accession>
<dbReference type="RefSeq" id="WP_085674234.1">
    <property type="nucleotide sequence ID" value="NZ_JACKRU010000567.1"/>
</dbReference>
<comment type="caution">
    <text evidence="2">The sequence shown here is derived from an EMBL/GenBank/DDBJ whole genome shotgun (WGS) entry which is preliminary data.</text>
</comment>
<evidence type="ECO:0000313" key="2">
    <source>
        <dbReference type="EMBL" id="ORW88141.1"/>
    </source>
</evidence>
<dbReference type="Proteomes" id="UP000193317">
    <property type="component" value="Unassembled WGS sequence"/>
</dbReference>
<dbReference type="SUPFAM" id="SSF140459">
    <property type="entry name" value="PE/PPE dimer-like"/>
    <property type="match status" value="1"/>
</dbReference>
<reference evidence="2 3" key="1">
    <citation type="submission" date="2016-01" db="EMBL/GenBank/DDBJ databases">
        <title>The new phylogeny of the genus Mycobacterium.</title>
        <authorList>
            <person name="Tarcisio F."/>
            <person name="Conor M."/>
            <person name="Antonella G."/>
            <person name="Elisabetta G."/>
            <person name="Giulia F.S."/>
            <person name="Sara T."/>
            <person name="Anna F."/>
            <person name="Clotilde B."/>
            <person name="Roberto B."/>
            <person name="Veronica D.S."/>
            <person name="Fabio R."/>
            <person name="Monica P."/>
            <person name="Olivier J."/>
            <person name="Enrico T."/>
            <person name="Nicola S."/>
        </authorList>
    </citation>
    <scope>NUCLEOTIDE SEQUENCE [LARGE SCALE GENOMIC DNA]</scope>
    <source>
        <strain evidence="2 3">DSM 44166</strain>
    </source>
</reference>
<keyword evidence="3" id="KW-1185">Reference proteome</keyword>
<name>A0A1X2DJ59_MYCSZ</name>
<feature type="domain" description="PE" evidence="1">
    <location>
        <begin position="4"/>
        <end position="94"/>
    </location>
</feature>
<evidence type="ECO:0000259" key="1">
    <source>
        <dbReference type="Pfam" id="PF00934"/>
    </source>
</evidence>
<dbReference type="InterPro" id="IPR038332">
    <property type="entry name" value="PPE_sf"/>
</dbReference>
<dbReference type="AlphaFoldDB" id="A0A1X2DJ59"/>
<dbReference type="InterPro" id="IPR000084">
    <property type="entry name" value="PE-PGRS_N"/>
</dbReference>
<dbReference type="EMBL" id="LQPW01000176">
    <property type="protein sequence ID" value="ORW88141.1"/>
    <property type="molecule type" value="Genomic_DNA"/>
</dbReference>
<dbReference type="OrthoDB" id="4711231at2"/>
<dbReference type="Gene3D" id="1.10.287.850">
    <property type="entry name" value="HP0062-like domain"/>
    <property type="match status" value="1"/>
</dbReference>
<sequence>MSYVTVVPDFVGQAAGQLENIGSALNAAGAAAAAPTTGLLAAGGDEVSAAIASLFSSHAQEFQAINAQAAAFHSEFTNLLNAGAGSYLRTEVANAGAAAASGDIFQSFGGDFLSLLTGANAQQLELPLDVAGPVVVAARALEPSGIAFVNAVRAGDSAAAMAVLGNAGPIAGNAFVYGQDTVSIPLPGSISGLQAITLDIPFGGLLAPLQQITVTVATPGNPPIVFPLGLEVGGLVTNVQANGPEVLLALLLLGGAFL</sequence>
<organism evidence="2 3">
    <name type="scientific">Mycobacterium szulgai</name>
    <dbReference type="NCBI Taxonomy" id="1787"/>
    <lineage>
        <taxon>Bacteria</taxon>
        <taxon>Bacillati</taxon>
        <taxon>Actinomycetota</taxon>
        <taxon>Actinomycetes</taxon>
        <taxon>Mycobacteriales</taxon>
        <taxon>Mycobacteriaceae</taxon>
        <taxon>Mycobacterium</taxon>
    </lineage>
</organism>
<dbReference type="Pfam" id="PF00934">
    <property type="entry name" value="PE"/>
    <property type="match status" value="1"/>
</dbReference>
<protein>
    <recommendedName>
        <fullName evidence="1">PE domain-containing protein</fullName>
    </recommendedName>
</protein>
<evidence type="ECO:0000313" key="3">
    <source>
        <dbReference type="Proteomes" id="UP000193317"/>
    </source>
</evidence>
<proteinExistence type="predicted"/>
<gene>
    <name evidence="2" type="ORF">AWC27_14930</name>
</gene>